<dbReference type="PANTHER" id="PTHR24346:SF110">
    <property type="entry name" value="NON-SPECIFIC SERINE_THREONINE PROTEIN KINASE"/>
    <property type="match status" value="1"/>
</dbReference>
<keyword evidence="6" id="KW-1185">Reference proteome</keyword>
<gene>
    <name evidence="5" type="ORF">TWF506_010171</name>
</gene>
<evidence type="ECO:0000256" key="3">
    <source>
        <dbReference type="PROSITE-ProRule" id="PRU10141"/>
    </source>
</evidence>
<name>A0AAN8NAN7_9PEZI</name>
<dbReference type="InterPro" id="IPR011009">
    <property type="entry name" value="Kinase-like_dom_sf"/>
</dbReference>
<evidence type="ECO:0000313" key="6">
    <source>
        <dbReference type="Proteomes" id="UP001307849"/>
    </source>
</evidence>
<feature type="domain" description="Protein kinase" evidence="4">
    <location>
        <begin position="20"/>
        <end position="281"/>
    </location>
</feature>
<dbReference type="InterPro" id="IPR000719">
    <property type="entry name" value="Prot_kinase_dom"/>
</dbReference>
<dbReference type="InterPro" id="IPR017441">
    <property type="entry name" value="Protein_kinase_ATP_BS"/>
</dbReference>
<keyword evidence="2 3" id="KW-0067">ATP-binding</keyword>
<keyword evidence="1 3" id="KW-0547">Nucleotide-binding</keyword>
<dbReference type="SUPFAM" id="SSF56112">
    <property type="entry name" value="Protein kinase-like (PK-like)"/>
    <property type="match status" value="1"/>
</dbReference>
<dbReference type="Proteomes" id="UP001307849">
    <property type="component" value="Unassembled WGS sequence"/>
</dbReference>
<evidence type="ECO:0000259" key="4">
    <source>
        <dbReference type="PROSITE" id="PS50011"/>
    </source>
</evidence>
<accession>A0AAN8NAN7</accession>
<dbReference type="AlphaFoldDB" id="A0AAN8NAN7"/>
<dbReference type="PROSITE" id="PS00108">
    <property type="entry name" value="PROTEIN_KINASE_ST"/>
    <property type="match status" value="1"/>
</dbReference>
<dbReference type="GO" id="GO:0004674">
    <property type="term" value="F:protein serine/threonine kinase activity"/>
    <property type="evidence" value="ECO:0007669"/>
    <property type="project" value="TreeGrafter"/>
</dbReference>
<comment type="caution">
    <text evidence="5">The sequence shown here is derived from an EMBL/GenBank/DDBJ whole genome shotgun (WGS) entry which is preliminary data.</text>
</comment>
<evidence type="ECO:0000256" key="2">
    <source>
        <dbReference type="ARBA" id="ARBA00022840"/>
    </source>
</evidence>
<dbReference type="FunFam" id="1.10.510.10:FF:000571">
    <property type="entry name" value="Maternal embryonic leucine zipper kinase"/>
    <property type="match status" value="1"/>
</dbReference>
<dbReference type="PANTHER" id="PTHR24346">
    <property type="entry name" value="MAP/MICROTUBULE AFFINITY-REGULATING KINASE"/>
    <property type="match status" value="1"/>
</dbReference>
<dbReference type="Pfam" id="PF00069">
    <property type="entry name" value="Pkinase"/>
    <property type="match status" value="1"/>
</dbReference>
<dbReference type="GO" id="GO:0035556">
    <property type="term" value="P:intracellular signal transduction"/>
    <property type="evidence" value="ECO:0007669"/>
    <property type="project" value="TreeGrafter"/>
</dbReference>
<sequence>MEADKKLQHVCETPLTVGPWRLGRALGEGASGRVCLGKHQKTGRFAAIKVINKDKTQGTTTSIQEAGCDIQHAIEREIAVMNIPAHPNMIELYEIWDSQDEIYLVLEYVSGGDLLQYMTRKRFLPEKEVARLFKQLITGLSHLHRFSIYHRDLKHENLMMDQNGNVKIGDFGMAALQPAGQRFKSACGSPNYAAPEVVQGFPYNGSTADIWSSGVILYGMLTHQLPFDDPDTSVVLSRIVCAEYKLPRSISFEAADLIKRMLELDPARRINLENILEHPFITKYQSQVPSIPQRASAQSYTTRDARLPVGPSQVQRVDMDIVAKLKALWMTQDEVALANKVLFQELVRIPKPSLDRLKLINKRGRTSLERLFYDLLLERHVGGQPTKVSSDIILKLNTAAVPHSLDSDGLPFTKAYWDTPFPYREMPIPFDPAPELTIPEWTRKFGAPGLNARTIDGEKTVADNRPEIHRGVRSPLGPLVERMERELEQVQAEALLAGNDDGAQSHIQPVAEGNTALKRVGELNVLKAYLKVLSSRKTYRRKVRKSQSRRSVIFTGSQLGMDIAARRLPGLGKQVQKLTIPLPFTDEDPKCRPTVGLKKPQEGKLFYELEVVEDRLKPPRHRENGSHDERAPLALLNTSQRKQTFFSHEPVTKTRKRFNSILSIWQSYGAGHVRMDGSNIVWRDAIVKKPGSRRPFVCMIRLAELDGGTVVTVSRERGSAARLGRIVAEFMELISARYI</sequence>
<dbReference type="PROSITE" id="PS50011">
    <property type="entry name" value="PROTEIN_KINASE_DOM"/>
    <property type="match status" value="1"/>
</dbReference>
<dbReference type="SMART" id="SM00220">
    <property type="entry name" value="S_TKc"/>
    <property type="match status" value="1"/>
</dbReference>
<evidence type="ECO:0000256" key="1">
    <source>
        <dbReference type="ARBA" id="ARBA00022741"/>
    </source>
</evidence>
<dbReference type="Gene3D" id="1.10.510.10">
    <property type="entry name" value="Transferase(Phosphotransferase) domain 1"/>
    <property type="match status" value="1"/>
</dbReference>
<dbReference type="InterPro" id="IPR008271">
    <property type="entry name" value="Ser/Thr_kinase_AS"/>
</dbReference>
<dbReference type="EMBL" id="JAVHJM010000008">
    <property type="protein sequence ID" value="KAK6508063.1"/>
    <property type="molecule type" value="Genomic_DNA"/>
</dbReference>
<dbReference type="GO" id="GO:0005737">
    <property type="term" value="C:cytoplasm"/>
    <property type="evidence" value="ECO:0007669"/>
    <property type="project" value="TreeGrafter"/>
</dbReference>
<evidence type="ECO:0000313" key="5">
    <source>
        <dbReference type="EMBL" id="KAK6508063.1"/>
    </source>
</evidence>
<dbReference type="PROSITE" id="PS00107">
    <property type="entry name" value="PROTEIN_KINASE_ATP"/>
    <property type="match status" value="1"/>
</dbReference>
<dbReference type="GO" id="GO:0005524">
    <property type="term" value="F:ATP binding"/>
    <property type="evidence" value="ECO:0007669"/>
    <property type="project" value="UniProtKB-UniRule"/>
</dbReference>
<feature type="binding site" evidence="3">
    <location>
        <position position="49"/>
    </location>
    <ligand>
        <name>ATP</name>
        <dbReference type="ChEBI" id="CHEBI:30616"/>
    </ligand>
</feature>
<protein>
    <recommendedName>
        <fullName evidence="4">Protein kinase domain-containing protein</fullName>
    </recommendedName>
</protein>
<reference evidence="5 6" key="1">
    <citation type="submission" date="2019-10" db="EMBL/GenBank/DDBJ databases">
        <authorList>
            <person name="Palmer J.M."/>
        </authorList>
    </citation>
    <scope>NUCLEOTIDE SEQUENCE [LARGE SCALE GENOMIC DNA]</scope>
    <source>
        <strain evidence="5 6">TWF506</strain>
    </source>
</reference>
<organism evidence="5 6">
    <name type="scientific">Arthrobotrys conoides</name>
    <dbReference type="NCBI Taxonomy" id="74498"/>
    <lineage>
        <taxon>Eukaryota</taxon>
        <taxon>Fungi</taxon>
        <taxon>Dikarya</taxon>
        <taxon>Ascomycota</taxon>
        <taxon>Pezizomycotina</taxon>
        <taxon>Orbiliomycetes</taxon>
        <taxon>Orbiliales</taxon>
        <taxon>Orbiliaceae</taxon>
        <taxon>Arthrobotrys</taxon>
    </lineage>
</organism>
<proteinExistence type="predicted"/>